<dbReference type="Pfam" id="PF07690">
    <property type="entry name" value="MFS_1"/>
    <property type="match status" value="2"/>
</dbReference>
<dbReference type="InterPro" id="IPR036259">
    <property type="entry name" value="MFS_trans_sf"/>
</dbReference>
<feature type="transmembrane region" description="Helical" evidence="6">
    <location>
        <begin position="88"/>
        <end position="107"/>
    </location>
</feature>
<feature type="transmembrane region" description="Helical" evidence="6">
    <location>
        <begin position="177"/>
        <end position="197"/>
    </location>
</feature>
<dbReference type="PANTHER" id="PTHR43124:SF3">
    <property type="entry name" value="CHLORAMPHENICOL EFFLUX PUMP RV0191"/>
    <property type="match status" value="1"/>
</dbReference>
<dbReference type="AlphaFoldDB" id="A0A419VXV6"/>
<dbReference type="GO" id="GO:0005886">
    <property type="term" value="C:plasma membrane"/>
    <property type="evidence" value="ECO:0007669"/>
    <property type="project" value="UniProtKB-SubCell"/>
</dbReference>
<feature type="transmembrane region" description="Helical" evidence="6">
    <location>
        <begin position="217"/>
        <end position="241"/>
    </location>
</feature>
<comment type="caution">
    <text evidence="8">The sequence shown here is derived from an EMBL/GenBank/DDBJ whole genome shotgun (WGS) entry which is preliminary data.</text>
</comment>
<dbReference type="InterPro" id="IPR011701">
    <property type="entry name" value="MFS"/>
</dbReference>
<reference evidence="8 9" key="1">
    <citation type="submission" date="2018-09" db="EMBL/GenBank/DDBJ databases">
        <title>Genomic Encyclopedia of Archaeal and Bacterial Type Strains, Phase II (KMG-II): from individual species to whole genera.</title>
        <authorList>
            <person name="Goeker M."/>
        </authorList>
    </citation>
    <scope>NUCLEOTIDE SEQUENCE [LARGE SCALE GENOMIC DNA]</scope>
    <source>
        <strain evidence="8 9">DSM 13151</strain>
    </source>
</reference>
<evidence type="ECO:0000256" key="2">
    <source>
        <dbReference type="ARBA" id="ARBA00022475"/>
    </source>
</evidence>
<dbReference type="InterPro" id="IPR020846">
    <property type="entry name" value="MFS_dom"/>
</dbReference>
<sequence>MIRERIFGVRRIASELWTGGRGWILVGVASGWFLSLGVRLIFPALLPYIRDEFALNFSIIGLLVSTLWVAYALGQFPGGIIGDRIGEGNALVASTVCSGFAIVVVTVSWTLRLLFIATAVFGLSTALFGPARFTILSAIYDEKDGTAIGLTLSAGEAGNAILPVIAGGLATAVSWRAGFGVTVPAFFLVAALIFWTIPSRVSEGNDGYSFSLSTLRYVLDSITDRLILLISSIHFLLFFVYQGFTGFYPTYLVEAKGVSPGVAATLFGWFFVIGILVQPAAGAGGDRLGVRPTLLVVAAVSTIALGILPFVHGTLGLVLVTTVASTLLGSTPLTQTYLVNKLPETVSGTGLGLLRTVYIGLGATGPVVVGAIADRGFFDVAFFGLAAVAAISIVASLSLPKSE</sequence>
<keyword evidence="9" id="KW-1185">Reference proteome</keyword>
<feature type="transmembrane region" description="Helical" evidence="6">
    <location>
        <begin position="351"/>
        <end position="372"/>
    </location>
</feature>
<dbReference type="RefSeq" id="WP_120246815.1">
    <property type="nucleotide sequence ID" value="NZ_RAPO01000007.1"/>
</dbReference>
<feature type="transmembrane region" description="Helical" evidence="6">
    <location>
        <begin position="147"/>
        <end position="171"/>
    </location>
</feature>
<keyword evidence="5 6" id="KW-0472">Membrane</keyword>
<feature type="transmembrane region" description="Helical" evidence="6">
    <location>
        <begin position="113"/>
        <end position="135"/>
    </location>
</feature>
<feature type="transmembrane region" description="Helical" evidence="6">
    <location>
        <begin position="293"/>
        <end position="311"/>
    </location>
</feature>
<evidence type="ECO:0000313" key="9">
    <source>
        <dbReference type="Proteomes" id="UP000283805"/>
    </source>
</evidence>
<evidence type="ECO:0000313" key="8">
    <source>
        <dbReference type="EMBL" id="RKD88038.1"/>
    </source>
</evidence>
<feature type="transmembrane region" description="Helical" evidence="6">
    <location>
        <begin position="378"/>
        <end position="399"/>
    </location>
</feature>
<comment type="subcellular location">
    <subcellularLocation>
        <location evidence="1">Cell membrane</location>
        <topology evidence="1">Multi-pass membrane protein</topology>
    </subcellularLocation>
</comment>
<feature type="transmembrane region" description="Helical" evidence="6">
    <location>
        <begin position="317"/>
        <end position="339"/>
    </location>
</feature>
<dbReference type="PANTHER" id="PTHR43124">
    <property type="entry name" value="PURINE EFFLUX PUMP PBUE"/>
    <property type="match status" value="1"/>
</dbReference>
<dbReference type="Gene3D" id="1.20.1250.20">
    <property type="entry name" value="MFS general substrate transporter like domains"/>
    <property type="match status" value="2"/>
</dbReference>
<evidence type="ECO:0000259" key="7">
    <source>
        <dbReference type="PROSITE" id="PS50850"/>
    </source>
</evidence>
<evidence type="ECO:0000256" key="3">
    <source>
        <dbReference type="ARBA" id="ARBA00022692"/>
    </source>
</evidence>
<evidence type="ECO:0000256" key="6">
    <source>
        <dbReference type="SAM" id="Phobius"/>
    </source>
</evidence>
<name>A0A419VXV6_9EURY</name>
<keyword evidence="2" id="KW-1003">Cell membrane</keyword>
<dbReference type="OrthoDB" id="204820at2157"/>
<feature type="transmembrane region" description="Helical" evidence="6">
    <location>
        <begin position="21"/>
        <end position="42"/>
    </location>
</feature>
<dbReference type="EMBL" id="RAPO01000007">
    <property type="protein sequence ID" value="RKD88038.1"/>
    <property type="molecule type" value="Genomic_DNA"/>
</dbReference>
<proteinExistence type="predicted"/>
<evidence type="ECO:0000256" key="4">
    <source>
        <dbReference type="ARBA" id="ARBA00022989"/>
    </source>
</evidence>
<keyword evidence="3 6" id="KW-0812">Transmembrane</keyword>
<feature type="transmembrane region" description="Helical" evidence="6">
    <location>
        <begin position="261"/>
        <end position="281"/>
    </location>
</feature>
<dbReference type="SUPFAM" id="SSF103473">
    <property type="entry name" value="MFS general substrate transporter"/>
    <property type="match status" value="1"/>
</dbReference>
<dbReference type="Proteomes" id="UP000283805">
    <property type="component" value="Unassembled WGS sequence"/>
</dbReference>
<dbReference type="PROSITE" id="PS50850">
    <property type="entry name" value="MFS"/>
    <property type="match status" value="1"/>
</dbReference>
<evidence type="ECO:0000256" key="1">
    <source>
        <dbReference type="ARBA" id="ARBA00004651"/>
    </source>
</evidence>
<organism evidence="8 9">
    <name type="scientific">Halopiger aswanensis</name>
    <dbReference type="NCBI Taxonomy" id="148449"/>
    <lineage>
        <taxon>Archaea</taxon>
        <taxon>Methanobacteriati</taxon>
        <taxon>Methanobacteriota</taxon>
        <taxon>Stenosarchaea group</taxon>
        <taxon>Halobacteria</taxon>
        <taxon>Halobacteriales</taxon>
        <taxon>Natrialbaceae</taxon>
        <taxon>Halopiger</taxon>
    </lineage>
</organism>
<protein>
    <submittedName>
        <fullName evidence="8">Sugar phosphate permease</fullName>
    </submittedName>
</protein>
<accession>A0A419VXV6</accession>
<feature type="domain" description="Major facilitator superfamily (MFS) profile" evidence="7">
    <location>
        <begin position="24"/>
        <end position="403"/>
    </location>
</feature>
<gene>
    <name evidence="8" type="ORF">ATJ93_4529</name>
</gene>
<dbReference type="GO" id="GO:0022857">
    <property type="term" value="F:transmembrane transporter activity"/>
    <property type="evidence" value="ECO:0007669"/>
    <property type="project" value="InterPro"/>
</dbReference>
<feature type="transmembrane region" description="Helical" evidence="6">
    <location>
        <begin position="54"/>
        <end position="76"/>
    </location>
</feature>
<keyword evidence="4 6" id="KW-1133">Transmembrane helix</keyword>
<evidence type="ECO:0000256" key="5">
    <source>
        <dbReference type="ARBA" id="ARBA00023136"/>
    </source>
</evidence>
<dbReference type="InterPro" id="IPR050189">
    <property type="entry name" value="MFS_Efflux_Transporters"/>
</dbReference>